<feature type="region of interest" description="Disordered" evidence="1">
    <location>
        <begin position="46"/>
        <end position="82"/>
    </location>
</feature>
<dbReference type="PANTHER" id="PTHR13132:SF29">
    <property type="entry name" value="ALPHA-(1,6)-FUCOSYLTRANSFERASE"/>
    <property type="match status" value="1"/>
</dbReference>
<dbReference type="EMBL" id="HBEM01008683">
    <property type="protein sequence ID" value="CAD8440963.1"/>
    <property type="molecule type" value="Transcribed_RNA"/>
</dbReference>
<accession>A0A7S0GWC6</accession>
<organism evidence="2">
    <name type="scientific">Amorphochlora amoebiformis</name>
    <dbReference type="NCBI Taxonomy" id="1561963"/>
    <lineage>
        <taxon>Eukaryota</taxon>
        <taxon>Sar</taxon>
        <taxon>Rhizaria</taxon>
        <taxon>Cercozoa</taxon>
        <taxon>Chlorarachniophyceae</taxon>
        <taxon>Amorphochlora</taxon>
    </lineage>
</organism>
<dbReference type="PANTHER" id="PTHR13132">
    <property type="entry name" value="ALPHA- 1,6 -FUCOSYLTRANSFERASE"/>
    <property type="match status" value="1"/>
</dbReference>
<feature type="compositionally biased region" description="Polar residues" evidence="1">
    <location>
        <begin position="48"/>
        <end position="71"/>
    </location>
</feature>
<name>A0A7S0GWC6_9EUKA</name>
<feature type="compositionally biased region" description="Basic and acidic residues" evidence="1">
    <location>
        <begin position="573"/>
        <end position="585"/>
    </location>
</feature>
<dbReference type="AlphaFoldDB" id="A0A7S0GWC6"/>
<gene>
    <name evidence="2" type="ORF">LAMO00422_LOCUS6063</name>
</gene>
<dbReference type="CDD" id="cd11296">
    <property type="entry name" value="O-FucT_like"/>
    <property type="match status" value="1"/>
</dbReference>
<evidence type="ECO:0000256" key="1">
    <source>
        <dbReference type="SAM" id="MobiDB-lite"/>
    </source>
</evidence>
<feature type="region of interest" description="Disordered" evidence="1">
    <location>
        <begin position="556"/>
        <end position="585"/>
    </location>
</feature>
<evidence type="ECO:0000313" key="2">
    <source>
        <dbReference type="EMBL" id="CAD8440963.1"/>
    </source>
</evidence>
<protein>
    <submittedName>
        <fullName evidence="2">Uncharacterized protein</fullName>
    </submittedName>
</protein>
<dbReference type="GO" id="GO:0046921">
    <property type="term" value="F:alpha-(1-&gt;6)-fucosyltransferase activity"/>
    <property type="evidence" value="ECO:0007669"/>
    <property type="project" value="TreeGrafter"/>
</dbReference>
<proteinExistence type="predicted"/>
<dbReference type="GO" id="GO:0006487">
    <property type="term" value="P:protein N-linked glycosylation"/>
    <property type="evidence" value="ECO:0007669"/>
    <property type="project" value="TreeGrafter"/>
</dbReference>
<reference evidence="2" key="1">
    <citation type="submission" date="2021-01" db="EMBL/GenBank/DDBJ databases">
        <authorList>
            <person name="Corre E."/>
            <person name="Pelletier E."/>
            <person name="Niang G."/>
            <person name="Scheremetjew M."/>
            <person name="Finn R."/>
            <person name="Kale V."/>
            <person name="Holt S."/>
            <person name="Cochrane G."/>
            <person name="Meng A."/>
            <person name="Brown T."/>
            <person name="Cohen L."/>
        </authorList>
    </citation>
    <scope>NUCLEOTIDE SEQUENCE</scope>
    <source>
        <strain evidence="2">CCMP2058</strain>
    </source>
</reference>
<dbReference type="Gene3D" id="3.40.50.11350">
    <property type="match status" value="1"/>
</dbReference>
<sequence>MKSMLTAKFGVFQLCVVFCALGMGFLIATHLKHSHRYIHVKHHHYGSKTPSEYTPNFNVSSPDITSQSLPETTDPEEPPMRLPLPDENEYVKYLAPSAKSWRCPQMKIELPTSSQVCKFNLTNDKEYLPDPQFLDDMGLEWWEEDKAKLLRNIQLLQHPKDCNDPYSEDDGRWHLVKPITSGIGFITYTFTTLVARHWESGIPVILNENLHWRFTDYACNKGFTCRLTPLSQCELTDIDPNNVRAIHHHGIPFPTLKNVCENGKWNPNTGMCDCKDGFVRAFGDNRTPSCLIPNDGDDHLANEEPIRKFLAAPGEMRVGASMCFFTFPARTNLRKKNGFFWWHAMNLEHMIINSPLYPKMQHWAQRRGLDHKNGKTCIAVHIRHGDSCFDPHKPHRICPPWEDYAAKIDLLESLYGHQKKIFVATDNSTIIHEIFRSKYGNRVEIQDISREKYESDLVVDDNPDLDDPQVTKEFFIDAVAMSMCGMFIGTFSSSMAWMTVELQAARLGHFAPFVSLDHPYAHEKLVGQFETWEEFSLTEATTKDMDYKLEYQSIGEREIKDDVDGDEDIPPTEGEHNRDEHETEE</sequence>